<dbReference type="FunFam" id="3.80.10.10:FF:000032">
    <property type="entry name" value="Slit homolog 2 (Drosophila)"/>
    <property type="match status" value="1"/>
</dbReference>
<feature type="disulfide bond" evidence="11">
    <location>
        <begin position="963"/>
        <end position="972"/>
    </location>
</feature>
<dbReference type="SMART" id="SM00365">
    <property type="entry name" value="LRR_SD22"/>
    <property type="match status" value="5"/>
</dbReference>
<dbReference type="InterPro" id="IPR000742">
    <property type="entry name" value="EGF"/>
</dbReference>
<evidence type="ECO:0000256" key="11">
    <source>
        <dbReference type="PROSITE-ProRule" id="PRU00076"/>
    </source>
</evidence>
<evidence type="ECO:0000256" key="12">
    <source>
        <dbReference type="SAM" id="SignalP"/>
    </source>
</evidence>
<dbReference type="InterPro" id="IPR001611">
    <property type="entry name" value="Leu-rich_rpt"/>
</dbReference>
<feature type="domain" description="EGF-like" evidence="15">
    <location>
        <begin position="975"/>
        <end position="1011"/>
    </location>
</feature>
<dbReference type="InterPro" id="IPR001881">
    <property type="entry name" value="EGF-like_Ca-bd_dom"/>
</dbReference>
<dbReference type="InterPro" id="IPR051355">
    <property type="entry name" value="Notch/Slit_guidance"/>
</dbReference>
<dbReference type="InterPro" id="IPR000483">
    <property type="entry name" value="Cys-rich_flank_reg_C"/>
</dbReference>
<dbReference type="Pfam" id="PF01463">
    <property type="entry name" value="LRRCT"/>
    <property type="match status" value="4"/>
</dbReference>
<feature type="domain" description="EGF-like" evidence="15">
    <location>
        <begin position="1387"/>
        <end position="1423"/>
    </location>
</feature>
<evidence type="ECO:0000256" key="10">
    <source>
        <dbReference type="ARBA" id="ARBA00023180"/>
    </source>
</evidence>
<comment type="subcellular location">
    <subcellularLocation>
        <location evidence="1">Secreted</location>
    </subcellularLocation>
</comment>
<dbReference type="PROSITE" id="PS01187">
    <property type="entry name" value="EGF_CA"/>
    <property type="match status" value="1"/>
</dbReference>
<dbReference type="GO" id="GO:0050919">
    <property type="term" value="P:negative chemotaxis"/>
    <property type="evidence" value="ECO:0007669"/>
    <property type="project" value="TreeGrafter"/>
</dbReference>
<dbReference type="FunFam" id="2.10.25.10:FF:000062">
    <property type="entry name" value="Slit guidance ligand 2"/>
    <property type="match status" value="1"/>
</dbReference>
<evidence type="ECO:0000313" key="16">
    <source>
        <dbReference type="Ensembl" id="ENSOSIP00000040351.1"/>
    </source>
</evidence>
<keyword evidence="7" id="KW-0677">Repeat</keyword>
<dbReference type="Gene3D" id="3.80.10.10">
    <property type="entry name" value="Ribonuclease Inhibitor"/>
    <property type="match status" value="5"/>
</dbReference>
<feature type="disulfide bond" evidence="11">
    <location>
        <begin position="1352"/>
        <end position="1362"/>
    </location>
</feature>
<dbReference type="FunFam" id="2.10.25.10:FF:000099">
    <property type="entry name" value="Slit guidance ligand 2"/>
    <property type="match status" value="1"/>
</dbReference>
<dbReference type="Proteomes" id="UP000694383">
    <property type="component" value="Unplaced"/>
</dbReference>
<dbReference type="CDD" id="cd00110">
    <property type="entry name" value="LamG"/>
    <property type="match status" value="1"/>
</dbReference>
<dbReference type="PANTHER" id="PTHR45836:SF9">
    <property type="entry name" value="SLIT HOMOLOG 3 PROTEIN"/>
    <property type="match status" value="1"/>
</dbReference>
<dbReference type="GO" id="GO:0048495">
    <property type="term" value="F:Roundabout binding"/>
    <property type="evidence" value="ECO:0007669"/>
    <property type="project" value="TreeGrafter"/>
</dbReference>
<dbReference type="InterPro" id="IPR000152">
    <property type="entry name" value="EGF-type_Asp/Asn_hydroxyl_site"/>
</dbReference>
<dbReference type="Ensembl" id="ENSOSIT00000042509.1">
    <property type="protein sequence ID" value="ENSOSIP00000040351.1"/>
    <property type="gene ID" value="ENSOSIG00000018869.1"/>
</dbReference>
<feature type="domain" description="EGF-like" evidence="15">
    <location>
        <begin position="934"/>
        <end position="973"/>
    </location>
</feature>
<feature type="chain" id="PRO_5034352237" evidence="12">
    <location>
        <begin position="32"/>
        <end position="1506"/>
    </location>
</feature>
<feature type="domain" description="EGF-like" evidence="15">
    <location>
        <begin position="1053"/>
        <end position="1089"/>
    </location>
</feature>
<dbReference type="Pfam" id="PF01462">
    <property type="entry name" value="LRRNT"/>
    <property type="match status" value="3"/>
</dbReference>
<dbReference type="Pfam" id="PF00008">
    <property type="entry name" value="EGF"/>
    <property type="match status" value="4"/>
</dbReference>
<feature type="signal peptide" evidence="12">
    <location>
        <begin position="1"/>
        <end position="31"/>
    </location>
</feature>
<dbReference type="GO" id="GO:0008201">
    <property type="term" value="F:heparin binding"/>
    <property type="evidence" value="ECO:0007669"/>
    <property type="project" value="TreeGrafter"/>
</dbReference>
<keyword evidence="6 12" id="KW-0732">Signal</keyword>
<dbReference type="PROSITE" id="PS00022">
    <property type="entry name" value="EGF_1"/>
    <property type="match status" value="9"/>
</dbReference>
<evidence type="ECO:0000256" key="9">
    <source>
        <dbReference type="ARBA" id="ARBA00023157"/>
    </source>
</evidence>
<dbReference type="FunFam" id="3.80.10.10:FF:000039">
    <property type="entry name" value="slit homolog 2 protein isoform X2"/>
    <property type="match status" value="1"/>
</dbReference>
<keyword evidence="2" id="KW-0217">Developmental protein</keyword>
<dbReference type="SMART" id="SM00013">
    <property type="entry name" value="LRRNT"/>
    <property type="match status" value="4"/>
</dbReference>
<feature type="domain" description="EGF-like" evidence="15">
    <location>
        <begin position="1348"/>
        <end position="1383"/>
    </location>
</feature>
<protein>
    <submittedName>
        <fullName evidence="16">Slit homolog 3 (Drosophila)</fullName>
    </submittedName>
</protein>
<dbReference type="PROSITE" id="PS51450">
    <property type="entry name" value="LRR"/>
    <property type="match status" value="4"/>
</dbReference>
<keyword evidence="3" id="KW-0964">Secreted</keyword>
<dbReference type="CDD" id="cd00054">
    <property type="entry name" value="EGF_CA"/>
    <property type="match status" value="6"/>
</dbReference>
<evidence type="ECO:0000256" key="4">
    <source>
        <dbReference type="ARBA" id="ARBA00022536"/>
    </source>
</evidence>
<keyword evidence="4 11" id="KW-0245">EGF-like domain</keyword>
<dbReference type="PROSITE" id="PS00010">
    <property type="entry name" value="ASX_HYDROXYL"/>
    <property type="match status" value="2"/>
</dbReference>
<dbReference type="SUPFAM" id="SSF52058">
    <property type="entry name" value="L domain-like"/>
    <property type="match status" value="2"/>
</dbReference>
<dbReference type="SMART" id="SM00282">
    <property type="entry name" value="LamG"/>
    <property type="match status" value="1"/>
</dbReference>
<feature type="domain" description="Laminin G" evidence="14">
    <location>
        <begin position="1137"/>
        <end position="1311"/>
    </location>
</feature>
<keyword evidence="9 11" id="KW-1015">Disulfide bond</keyword>
<keyword evidence="17" id="KW-1185">Reference proteome</keyword>
<dbReference type="PROSITE" id="PS50025">
    <property type="entry name" value="LAM_G_DOMAIN"/>
    <property type="match status" value="1"/>
</dbReference>
<dbReference type="InterPro" id="IPR018097">
    <property type="entry name" value="EGF_Ca-bd_CS"/>
</dbReference>
<dbReference type="SMART" id="SM00181">
    <property type="entry name" value="EGF"/>
    <property type="match status" value="9"/>
</dbReference>
<dbReference type="GO" id="GO:0048513">
    <property type="term" value="P:animal organ development"/>
    <property type="evidence" value="ECO:0007669"/>
    <property type="project" value="UniProtKB-ARBA"/>
</dbReference>
<dbReference type="Pfam" id="PF12661">
    <property type="entry name" value="hEGF"/>
    <property type="match status" value="1"/>
</dbReference>
<evidence type="ECO:0000259" key="14">
    <source>
        <dbReference type="PROSITE" id="PS50025"/>
    </source>
</evidence>
<evidence type="ECO:0000259" key="15">
    <source>
        <dbReference type="PROSITE" id="PS50026"/>
    </source>
</evidence>
<dbReference type="InterPro" id="IPR001791">
    <property type="entry name" value="Laminin_G"/>
</dbReference>
<dbReference type="GO" id="GO:0005509">
    <property type="term" value="F:calcium ion binding"/>
    <property type="evidence" value="ECO:0007669"/>
    <property type="project" value="InterPro"/>
</dbReference>
<sequence length="1506" mass="166144">MASIAPEKRAAPRRVWALLLALLLCATPVDGCPHKCSCSGSHVDCQGLGLKTVPKGVPRNAERLDLNRNNITRITKVDFAGFKNLRILHLEDNQISVIERGAFQDLRLLERLRLNRNKLQFLPELLFQSNPKLGRVDLSENQIQAVPRKAFRGITGVKNLQLDSNHISCIEDGAFRALRDLEILTLNNNNITLIPLSSFNHMPKLRTLRLHSNNLHCDCHLAWLSDWLRARRGLAPFTQCMSPAHMRGLNVPDVQKKDFVCPPQTEPRTCAAQVSVCPPSCSCNNNIVDCRRKGLLEIPANLPEGIVEIRLEQNLIKSIPAGAFSPYKKLKRIDLSKNQISDIAADAFNGLRSLTSLVLYGNKITELPKGLFDGLVSLQLLLLNANKINCLRVNTFQDLQNLSLLSLYDNKLQTISKGLFTPLRSIKTLHLAQNPFMCDCHLKWLADYLFDNPIETSGARCSHPRRLANKRISQVKGKKFRCTGQEDYRSRLSGECFQDLVCPEKCRCEGTVVDCSNLKLTRIPPHIPEYTTDLRLNDNDITSLEGMGTFKKLPNLRKINLSNNKLREIREGVFDGAGGVLELLLTGNKLTAVHGRMFRGLSGLKTLMLRSNQISCIDNSTFTGLSSVRLLSLYDNRIASIAPGAFSTLHSLSTINLLSNPYVCDCHLAWLGQWLKKTRVVSGNPRCQKPPFLKEIPIQDVATPDFTCDGSEDNSCLPSSGCPDVCTCSDAVVRCSNRGLRSLPKVRCQHPQKNSNTYKDLSNNSISTLAPYTFSNMTQLATLILSYNQIHCFPVHAFDGLKSLRLLTLHGNDLSTIPEGAFNHLTSLSHLALGANPLYCNCDLRWLSQWVKAGFKEPGIARCTGPADMADRLLLTTPLNRFQCKGPVDINLATKCAPCLAAPCQNNGTCVSDAAGSYRCNCPYGFKGQDCEIPINACVSFPCLNGGTCHIQPGHKEEFSCVCPAGFEGQRCEMNPDDCEDNDCENNSTCVDGVNNYTCVCPPNYTGDLCDEVVDPCLSGFHSCQHDSKCIPVGRSYRCECLPGYVGQHCEQDFNDCLENKCRHGAECVDAVNGYTCICRKGFSGLFCENPPPMILLQTSPCDQSECQNSAQCLVVAGEPICRCIPGYYGDKCDKVSTVHFLGRDGYVELPGTKLRPTAHISLQMATERDNGILLYKEDHDPLALELYQGHIRLIYDFANYPPTTVYSVESVNDGLFHTVELLIQNHSLSLVVDSGAPKSLGKLARQPSVDHNTQLYIGGKRAHSCRCRPPQAFNGCFHNFRIDGEIQDLKFGSTGEKQPQSQGDGILVGCHSCSVCAQGACREGGETGVTCQCPPGQSGVLCDETTAPDPCLNSRCVHGSCVPKGQSYSCQCNDGYWGQFCDQRQEPAACRGQHCGQGECRVSELGKPVCHCQPGFTGPTCDTELTCPGIMVREQLKRHQAMRTCTTVNKIPRMDCPRYCQAPPGVCCGVTKTRRRKVVFRCTDGTSYSEEMETPLECGCSKCPL</sequence>
<dbReference type="GO" id="GO:0005615">
    <property type="term" value="C:extracellular space"/>
    <property type="evidence" value="ECO:0007669"/>
    <property type="project" value="UniProtKB-ARBA"/>
</dbReference>
<evidence type="ECO:0000256" key="3">
    <source>
        <dbReference type="ARBA" id="ARBA00022525"/>
    </source>
</evidence>
<dbReference type="InterPro" id="IPR013032">
    <property type="entry name" value="EGF-like_CS"/>
</dbReference>
<dbReference type="InterPro" id="IPR025875">
    <property type="entry name" value="Leu-rich_rpt_4"/>
</dbReference>
<feature type="disulfide bond" evidence="11">
    <location>
        <begin position="1041"/>
        <end position="1050"/>
    </location>
</feature>
<dbReference type="Pfam" id="PF12799">
    <property type="entry name" value="LRR_4"/>
    <property type="match status" value="1"/>
</dbReference>
<evidence type="ECO:0000256" key="8">
    <source>
        <dbReference type="ARBA" id="ARBA00022902"/>
    </source>
</evidence>
<dbReference type="PROSITE" id="PS01185">
    <property type="entry name" value="CTCK_1"/>
    <property type="match status" value="1"/>
</dbReference>
<feature type="disulfide bond" evidence="11">
    <location>
        <begin position="1391"/>
        <end position="1401"/>
    </location>
</feature>
<feature type="disulfide bond" evidence="11">
    <location>
        <begin position="922"/>
        <end position="931"/>
    </location>
</feature>
<dbReference type="SMART" id="SM00179">
    <property type="entry name" value="EGF_CA"/>
    <property type="match status" value="6"/>
</dbReference>
<dbReference type="SMART" id="SM00368">
    <property type="entry name" value="LRR_RI"/>
    <property type="match status" value="5"/>
</dbReference>
<proteinExistence type="predicted"/>
<accession>A0A8C8DYS7</accession>
<keyword evidence="8" id="KW-0524">Neurogenesis</keyword>
<dbReference type="PROSITE" id="PS50026">
    <property type="entry name" value="EGF_3"/>
    <property type="match status" value="8"/>
</dbReference>
<dbReference type="PANTHER" id="PTHR45836">
    <property type="entry name" value="SLIT HOMOLOG"/>
    <property type="match status" value="1"/>
</dbReference>
<feature type="disulfide bond" evidence="11">
    <location>
        <begin position="1373"/>
        <end position="1382"/>
    </location>
</feature>
<dbReference type="GeneTree" id="ENSGT00940000159322"/>
<dbReference type="SUPFAM" id="SSF49899">
    <property type="entry name" value="Concanavalin A-like lectins/glucanases"/>
    <property type="match status" value="1"/>
</dbReference>
<evidence type="ECO:0000256" key="1">
    <source>
        <dbReference type="ARBA" id="ARBA00004613"/>
    </source>
</evidence>
<comment type="caution">
    <text evidence="11">Lacks conserved residue(s) required for the propagation of feature annotation.</text>
</comment>
<dbReference type="SMART" id="SM00369">
    <property type="entry name" value="LRR_TYP"/>
    <property type="match status" value="19"/>
</dbReference>
<evidence type="ECO:0000256" key="7">
    <source>
        <dbReference type="ARBA" id="ARBA00022737"/>
    </source>
</evidence>
<dbReference type="Gene3D" id="2.10.25.10">
    <property type="entry name" value="Laminin"/>
    <property type="match status" value="8"/>
</dbReference>
<dbReference type="SMART" id="SM00082">
    <property type="entry name" value="LRRCT"/>
    <property type="match status" value="4"/>
</dbReference>
<dbReference type="FunFam" id="2.10.25.10:FF:000054">
    <property type="entry name" value="Slit guidance ligand 2"/>
    <property type="match status" value="1"/>
</dbReference>
<dbReference type="GO" id="GO:0007411">
    <property type="term" value="P:axon guidance"/>
    <property type="evidence" value="ECO:0007669"/>
    <property type="project" value="TreeGrafter"/>
</dbReference>
<feature type="domain" description="EGF-like" evidence="15">
    <location>
        <begin position="897"/>
        <end position="932"/>
    </location>
</feature>
<reference evidence="16" key="2">
    <citation type="submission" date="2025-09" db="UniProtKB">
        <authorList>
            <consortium name="Ensembl"/>
        </authorList>
    </citation>
    <scope>IDENTIFICATION</scope>
</reference>
<feature type="domain" description="EGF-like" evidence="15">
    <location>
        <begin position="1013"/>
        <end position="1051"/>
    </location>
</feature>
<dbReference type="FunFam" id="3.80.10.10:FF:000002">
    <property type="entry name" value="Slit guidance ligand 2"/>
    <property type="match status" value="2"/>
</dbReference>
<evidence type="ECO:0000259" key="13">
    <source>
        <dbReference type="PROSITE" id="PS01225"/>
    </source>
</evidence>
<feature type="disulfide bond" evidence="11">
    <location>
        <begin position="1124"/>
        <end position="1133"/>
    </location>
</feature>
<dbReference type="PROSITE" id="PS01225">
    <property type="entry name" value="CTCK_2"/>
    <property type="match status" value="1"/>
</dbReference>
<feature type="domain" description="EGF-like" evidence="15">
    <location>
        <begin position="1098"/>
        <end position="1134"/>
    </location>
</feature>
<evidence type="ECO:0000256" key="6">
    <source>
        <dbReference type="ARBA" id="ARBA00022729"/>
    </source>
</evidence>
<dbReference type="PROSITE" id="PS01186">
    <property type="entry name" value="EGF_2"/>
    <property type="match status" value="7"/>
</dbReference>
<feature type="disulfide bond" evidence="11">
    <location>
        <begin position="1413"/>
        <end position="1422"/>
    </location>
</feature>
<keyword evidence="5" id="KW-0433">Leucine-rich repeat</keyword>
<feature type="disulfide bond" evidence="11">
    <location>
        <begin position="1079"/>
        <end position="1088"/>
    </location>
</feature>
<dbReference type="FunFam" id="2.10.25.10:FF:000045">
    <property type="entry name" value="Slit guidance ligand 2"/>
    <property type="match status" value="1"/>
</dbReference>
<dbReference type="SUPFAM" id="SSF57196">
    <property type="entry name" value="EGF/Laminin"/>
    <property type="match status" value="2"/>
</dbReference>
<dbReference type="InterPro" id="IPR032675">
    <property type="entry name" value="LRR_dom_sf"/>
</dbReference>
<dbReference type="Pfam" id="PF02210">
    <property type="entry name" value="Laminin_G_2"/>
    <property type="match status" value="1"/>
</dbReference>
<dbReference type="InterPro" id="IPR006207">
    <property type="entry name" value="Cys_knot_C"/>
</dbReference>
<dbReference type="InterPro" id="IPR013320">
    <property type="entry name" value="ConA-like_dom_sf"/>
</dbReference>
<feature type="domain" description="CTCK" evidence="13">
    <location>
        <begin position="1428"/>
        <end position="1505"/>
    </location>
</feature>
<keyword evidence="10" id="KW-0325">Glycoprotein</keyword>
<dbReference type="InterPro" id="IPR003591">
    <property type="entry name" value="Leu-rich_rpt_typical-subtyp"/>
</dbReference>
<dbReference type="Gene3D" id="2.60.120.200">
    <property type="match status" value="1"/>
</dbReference>
<dbReference type="Pfam" id="PF13855">
    <property type="entry name" value="LRR_8"/>
    <property type="match status" value="5"/>
</dbReference>
<evidence type="ECO:0000313" key="17">
    <source>
        <dbReference type="Proteomes" id="UP000694383"/>
    </source>
</evidence>
<dbReference type="SUPFAM" id="SSF57184">
    <property type="entry name" value="Growth factor receptor domain"/>
    <property type="match status" value="1"/>
</dbReference>
<name>A0A8C8DYS7_9TELE</name>
<dbReference type="InterPro" id="IPR000372">
    <property type="entry name" value="LRRNT"/>
</dbReference>
<dbReference type="InterPro" id="IPR009030">
    <property type="entry name" value="Growth_fac_rcpt_cys_sf"/>
</dbReference>
<dbReference type="FunFam" id="2.10.25.10:FF:000063">
    <property type="entry name" value="Slit guidance ligand 2"/>
    <property type="match status" value="1"/>
</dbReference>
<dbReference type="FunFam" id="2.10.25.10:FF:000053">
    <property type="entry name" value="Slit guidance ligand 2"/>
    <property type="match status" value="1"/>
</dbReference>
<organism evidence="16 17">
    <name type="scientific">Oryzias sinensis</name>
    <name type="common">Chinese medaka</name>
    <dbReference type="NCBI Taxonomy" id="183150"/>
    <lineage>
        <taxon>Eukaryota</taxon>
        <taxon>Metazoa</taxon>
        <taxon>Chordata</taxon>
        <taxon>Craniata</taxon>
        <taxon>Vertebrata</taxon>
        <taxon>Euteleostomi</taxon>
        <taxon>Actinopterygii</taxon>
        <taxon>Neopterygii</taxon>
        <taxon>Teleostei</taxon>
        <taxon>Neoteleostei</taxon>
        <taxon>Acanthomorphata</taxon>
        <taxon>Ovalentaria</taxon>
        <taxon>Atherinomorphae</taxon>
        <taxon>Beloniformes</taxon>
        <taxon>Adrianichthyidae</taxon>
        <taxon>Oryziinae</taxon>
        <taxon>Oryzias</taxon>
    </lineage>
</organism>
<reference evidence="16" key="1">
    <citation type="submission" date="2025-08" db="UniProtKB">
        <authorList>
            <consortium name="Ensembl"/>
        </authorList>
    </citation>
    <scope>IDENTIFICATION</scope>
</reference>
<feature type="disulfide bond" evidence="11">
    <location>
        <begin position="1001"/>
        <end position="1010"/>
    </location>
</feature>
<evidence type="ECO:0000256" key="2">
    <source>
        <dbReference type="ARBA" id="ARBA00022473"/>
    </source>
</evidence>
<evidence type="ECO:0000256" key="5">
    <source>
        <dbReference type="ARBA" id="ARBA00022614"/>
    </source>
</evidence>